<keyword evidence="2" id="KW-1185">Reference proteome</keyword>
<organism evidence="1 2">
    <name type="scientific">Lindgomyces ingoldianus</name>
    <dbReference type="NCBI Taxonomy" id="673940"/>
    <lineage>
        <taxon>Eukaryota</taxon>
        <taxon>Fungi</taxon>
        <taxon>Dikarya</taxon>
        <taxon>Ascomycota</taxon>
        <taxon>Pezizomycotina</taxon>
        <taxon>Dothideomycetes</taxon>
        <taxon>Pleosporomycetidae</taxon>
        <taxon>Pleosporales</taxon>
        <taxon>Lindgomycetaceae</taxon>
        <taxon>Lindgomyces</taxon>
    </lineage>
</organism>
<dbReference type="EMBL" id="MU003520">
    <property type="protein sequence ID" value="KAF2467414.1"/>
    <property type="molecule type" value="Genomic_DNA"/>
</dbReference>
<sequence length="910" mass="102774">MAEALAIVASVVQLVQLSGQLLAGGYGFLSRVSNAPAEIRYLLTETAAVNSLLSQLEILSNSKINPAHENALQSLKRLGVFHDCGTTLEFIRKALAKCEKGHGKDVTNLTRRLLWPFKEKETKDAFARLYRLRELLTTALQANTRAALQRIEENQQCIINEVEFLSDNARTQISREETQTIMSWLRLPPADAAQVSLDTALSLRTTGTGAWFLESKTFEDWHMSNAGAIWIVGFPGSGKTLLCSSIIERVRVACTSPTTVVLFFFCDRRDSSKQTKESLLINVTRQILDTSPKCLQKAKELYEEKQKRSSGRTFNSSEYLPLIDSCLRDFREVFLILDALDEASEPLEIAEILSHMYELGYQHGVSVKLLLTSRFDVQLEKLLGSIISSRVSLVDTTLPDIEYYVKVEMQERLREGILKVRDKELIPFIQSRVSNEAGTILQAKMRLDYLSTARNDKSLKGMLETLPSGLESTYETILCSLASRYPQRTDDIKVLLRCLVAATSPLSATQLSEIIAMEPRKRRLDRDAVNTDSFDTLEVIAPLVTIDRDKIIDGIQLSHYTVKEYLCSKAILQGNAKNFYVDPRQANAWLSAICLQYLSFFIFDLPVERDATSRELEAPSQYELLPYAALNWFTHMHNARGFPRTEDYYQPYLNWFMNGANCYDRWQRVFINSYPRPRARCLSRICFAIDAGLDELFDYLYPNLQDINCCHIGNHACLHVAAAANQVIISQKLLDLGAIVDLKTPDRGLTPLHFAAENGCQETFNLLINHGADPHARSRSETTPFYRAARGGSIYILTRLREWGSDVNAQTWDAWTPLLEAVEHGHEDVVDLLLQWGADPLMRSSQGYTPLSLARLLPYHAITKRLEQAVSQHLGVSEERSLTIREKNCSHGGLLEDDVDLEGPNSWKPN</sequence>
<protein>
    <submittedName>
        <fullName evidence="1">Ankyrin</fullName>
    </submittedName>
</protein>
<gene>
    <name evidence="1" type="ORF">BDR25DRAFT_291788</name>
</gene>
<evidence type="ECO:0000313" key="1">
    <source>
        <dbReference type="EMBL" id="KAF2467414.1"/>
    </source>
</evidence>
<accession>A0ACB6QK71</accession>
<dbReference type="Proteomes" id="UP000799755">
    <property type="component" value="Unassembled WGS sequence"/>
</dbReference>
<name>A0ACB6QK71_9PLEO</name>
<reference evidence="1" key="1">
    <citation type="journal article" date="2020" name="Stud. Mycol.">
        <title>101 Dothideomycetes genomes: a test case for predicting lifestyles and emergence of pathogens.</title>
        <authorList>
            <person name="Haridas S."/>
            <person name="Albert R."/>
            <person name="Binder M."/>
            <person name="Bloem J."/>
            <person name="Labutti K."/>
            <person name="Salamov A."/>
            <person name="Andreopoulos B."/>
            <person name="Baker S."/>
            <person name="Barry K."/>
            <person name="Bills G."/>
            <person name="Bluhm B."/>
            <person name="Cannon C."/>
            <person name="Castanera R."/>
            <person name="Culley D."/>
            <person name="Daum C."/>
            <person name="Ezra D."/>
            <person name="Gonzalez J."/>
            <person name="Henrissat B."/>
            <person name="Kuo A."/>
            <person name="Liang C."/>
            <person name="Lipzen A."/>
            <person name="Lutzoni F."/>
            <person name="Magnuson J."/>
            <person name="Mondo S."/>
            <person name="Nolan M."/>
            <person name="Ohm R."/>
            <person name="Pangilinan J."/>
            <person name="Park H.-J."/>
            <person name="Ramirez L."/>
            <person name="Alfaro M."/>
            <person name="Sun H."/>
            <person name="Tritt A."/>
            <person name="Yoshinaga Y."/>
            <person name="Zwiers L.-H."/>
            <person name="Turgeon B."/>
            <person name="Goodwin S."/>
            <person name="Spatafora J."/>
            <person name="Crous P."/>
            <person name="Grigoriev I."/>
        </authorList>
    </citation>
    <scope>NUCLEOTIDE SEQUENCE</scope>
    <source>
        <strain evidence="1">ATCC 200398</strain>
    </source>
</reference>
<proteinExistence type="predicted"/>
<comment type="caution">
    <text evidence="1">The sequence shown here is derived from an EMBL/GenBank/DDBJ whole genome shotgun (WGS) entry which is preliminary data.</text>
</comment>
<evidence type="ECO:0000313" key="2">
    <source>
        <dbReference type="Proteomes" id="UP000799755"/>
    </source>
</evidence>